<feature type="chain" id="PRO_5025016613" evidence="1">
    <location>
        <begin position="23"/>
        <end position="155"/>
    </location>
</feature>
<name>A0A5N6TH35_ASPAV</name>
<evidence type="ECO:0000313" key="3">
    <source>
        <dbReference type="Proteomes" id="UP000325780"/>
    </source>
</evidence>
<organism evidence="2 3">
    <name type="scientific">Aspergillus avenaceus</name>
    <dbReference type="NCBI Taxonomy" id="36643"/>
    <lineage>
        <taxon>Eukaryota</taxon>
        <taxon>Fungi</taxon>
        <taxon>Dikarya</taxon>
        <taxon>Ascomycota</taxon>
        <taxon>Pezizomycotina</taxon>
        <taxon>Eurotiomycetes</taxon>
        <taxon>Eurotiomycetidae</taxon>
        <taxon>Eurotiales</taxon>
        <taxon>Aspergillaceae</taxon>
        <taxon>Aspergillus</taxon>
        <taxon>Aspergillus subgen. Circumdati</taxon>
    </lineage>
</organism>
<keyword evidence="3" id="KW-1185">Reference proteome</keyword>
<evidence type="ECO:0000313" key="2">
    <source>
        <dbReference type="EMBL" id="KAE8145642.1"/>
    </source>
</evidence>
<protein>
    <submittedName>
        <fullName evidence="2">Uncharacterized protein</fullName>
    </submittedName>
</protein>
<dbReference type="Proteomes" id="UP000325780">
    <property type="component" value="Unassembled WGS sequence"/>
</dbReference>
<proteinExistence type="predicted"/>
<dbReference type="AlphaFoldDB" id="A0A5N6TH35"/>
<gene>
    <name evidence="2" type="ORF">BDV25DRAFT_144475</name>
</gene>
<feature type="signal peptide" evidence="1">
    <location>
        <begin position="1"/>
        <end position="22"/>
    </location>
</feature>
<reference evidence="2 3" key="1">
    <citation type="submission" date="2019-04" db="EMBL/GenBank/DDBJ databases">
        <title>Friends and foes A comparative genomics study of 23 Aspergillus species from section Flavi.</title>
        <authorList>
            <consortium name="DOE Joint Genome Institute"/>
            <person name="Kjaerbolling I."/>
            <person name="Vesth T."/>
            <person name="Frisvad J.C."/>
            <person name="Nybo J.L."/>
            <person name="Theobald S."/>
            <person name="Kildgaard S."/>
            <person name="Isbrandt T."/>
            <person name="Kuo A."/>
            <person name="Sato A."/>
            <person name="Lyhne E.K."/>
            <person name="Kogle M.E."/>
            <person name="Wiebenga A."/>
            <person name="Kun R.S."/>
            <person name="Lubbers R.J."/>
            <person name="Makela M.R."/>
            <person name="Barry K."/>
            <person name="Chovatia M."/>
            <person name="Clum A."/>
            <person name="Daum C."/>
            <person name="Haridas S."/>
            <person name="He G."/>
            <person name="LaButti K."/>
            <person name="Lipzen A."/>
            <person name="Mondo S."/>
            <person name="Riley R."/>
            <person name="Salamov A."/>
            <person name="Simmons B.A."/>
            <person name="Magnuson J.K."/>
            <person name="Henrissat B."/>
            <person name="Mortensen U.H."/>
            <person name="Larsen T.O."/>
            <person name="Devries R.P."/>
            <person name="Grigoriev I.V."/>
            <person name="Machida M."/>
            <person name="Baker S.E."/>
            <person name="Andersen M.R."/>
        </authorList>
    </citation>
    <scope>NUCLEOTIDE SEQUENCE [LARGE SCALE GENOMIC DNA]</scope>
    <source>
        <strain evidence="2 3">IBT 18842</strain>
    </source>
</reference>
<keyword evidence="1" id="KW-0732">Signal</keyword>
<accession>A0A5N6TH35</accession>
<sequence length="155" mass="15914">MRYNLLICTLLASTAVARTAGASTSENTPRQQPDDECKCDSGCTSKGGYCEPGITMENDANQCACLGIDCTGQCSDLSSKVFCIADYDGTCMSWDDGPDDCSAGCPAACAKGGLSCGIKNGICQCLVPGDVCEGCGVENGFPCLPGTSCYDNVCC</sequence>
<evidence type="ECO:0000256" key="1">
    <source>
        <dbReference type="SAM" id="SignalP"/>
    </source>
</evidence>
<dbReference type="EMBL" id="ML742326">
    <property type="protein sequence ID" value="KAE8145642.1"/>
    <property type="molecule type" value="Genomic_DNA"/>
</dbReference>